<proteinExistence type="predicted"/>
<protein>
    <submittedName>
        <fullName evidence="1">Uncharacterized protein</fullName>
    </submittedName>
</protein>
<name>A0A0L8G1J4_OCTBM</name>
<dbReference type="EMBL" id="KQ424650">
    <property type="protein sequence ID" value="KOF70689.1"/>
    <property type="molecule type" value="Genomic_DNA"/>
</dbReference>
<gene>
    <name evidence="1" type="ORF">OCBIM_22002364mg</name>
</gene>
<dbReference type="AlphaFoldDB" id="A0A0L8G1J4"/>
<accession>A0A0L8G1J4</accession>
<reference evidence="1" key="1">
    <citation type="submission" date="2015-07" db="EMBL/GenBank/DDBJ databases">
        <title>MeaNS - Measles Nucleotide Surveillance Program.</title>
        <authorList>
            <person name="Tran T."/>
            <person name="Druce J."/>
        </authorList>
    </citation>
    <scope>NUCLEOTIDE SEQUENCE</scope>
    <source>
        <strain evidence="1">UCB-OBI-ISO-001</strain>
        <tissue evidence="1">Gonad</tissue>
    </source>
</reference>
<sequence length="56" mass="6459">MQQKIYLYGNKEHLCGGRVRQGSGVCVSYVVNRLMRNITSISQDKYEMYGCFIPHS</sequence>
<evidence type="ECO:0000313" key="1">
    <source>
        <dbReference type="EMBL" id="KOF70689.1"/>
    </source>
</evidence>
<organism evidence="1">
    <name type="scientific">Octopus bimaculoides</name>
    <name type="common">California two-spotted octopus</name>
    <dbReference type="NCBI Taxonomy" id="37653"/>
    <lineage>
        <taxon>Eukaryota</taxon>
        <taxon>Metazoa</taxon>
        <taxon>Spiralia</taxon>
        <taxon>Lophotrochozoa</taxon>
        <taxon>Mollusca</taxon>
        <taxon>Cephalopoda</taxon>
        <taxon>Coleoidea</taxon>
        <taxon>Octopodiformes</taxon>
        <taxon>Octopoda</taxon>
        <taxon>Incirrata</taxon>
        <taxon>Octopodidae</taxon>
        <taxon>Octopus</taxon>
    </lineage>
</organism>